<dbReference type="EMBL" id="CP157942">
    <property type="protein sequence ID" value="XBS67510.1"/>
    <property type="molecule type" value="Genomic_DNA"/>
</dbReference>
<protein>
    <submittedName>
        <fullName evidence="2">Transposase DNA-binding-containing protein</fullName>
    </submittedName>
</protein>
<dbReference type="Gene3D" id="1.10.246.40">
    <property type="entry name" value="Tn5 transposase, domain 1"/>
    <property type="match status" value="1"/>
</dbReference>
<dbReference type="InterPro" id="IPR014735">
    <property type="entry name" value="Transposase_Tn5-like_N"/>
</dbReference>
<proteinExistence type="predicted"/>
<dbReference type="GO" id="GO:0003677">
    <property type="term" value="F:DNA binding"/>
    <property type="evidence" value="ECO:0007669"/>
    <property type="project" value="UniProtKB-KW"/>
</dbReference>
<feature type="domain" description="Transposase Tn5-like N-terminal" evidence="1">
    <location>
        <begin position="12"/>
        <end position="34"/>
    </location>
</feature>
<organism evidence="2">
    <name type="scientific">Wolbachia endosymbiont of Armadillidium arcangelii</name>
    <dbReference type="NCBI Taxonomy" id="3158571"/>
    <lineage>
        <taxon>Bacteria</taxon>
        <taxon>Pseudomonadati</taxon>
        <taxon>Pseudomonadota</taxon>
        <taxon>Alphaproteobacteria</taxon>
        <taxon>Rickettsiales</taxon>
        <taxon>Anaplasmataceae</taxon>
        <taxon>Wolbachieae</taxon>
        <taxon>Wolbachia</taxon>
    </lineage>
</organism>
<gene>
    <name evidence="2" type="ORF">ABLO99_02310</name>
</gene>
<accession>A0AAU7Q3I8</accession>
<keyword evidence="2" id="KW-0238">DNA-binding</keyword>
<dbReference type="AlphaFoldDB" id="A0AAU7Q3I8"/>
<evidence type="ECO:0000259" key="1">
    <source>
        <dbReference type="Pfam" id="PF14706"/>
    </source>
</evidence>
<dbReference type="InterPro" id="IPR038215">
    <property type="entry name" value="TN5-like_N_sf"/>
</dbReference>
<reference evidence="2" key="1">
    <citation type="submission" date="2024-06" db="EMBL/GenBank/DDBJ databases">
        <authorList>
            <person name="Dussert Y."/>
            <person name="Peccoud J."/>
            <person name="Pigeault R."/>
        </authorList>
    </citation>
    <scope>NUCLEOTIDE SEQUENCE</scope>
    <source>
        <strain evidence="2">WArc</strain>
    </source>
</reference>
<sequence>MIKRNISTSTGKWAESEFGIVNFGDIRLSKRLLKTVLLNRLNGECKINHRRQVKEIKV</sequence>
<dbReference type="Pfam" id="PF14706">
    <property type="entry name" value="Tnp_DNA_bind"/>
    <property type="match status" value="1"/>
</dbReference>
<evidence type="ECO:0000313" key="2">
    <source>
        <dbReference type="EMBL" id="XBS67510.1"/>
    </source>
</evidence>
<name>A0AAU7Q3I8_9RICK</name>